<dbReference type="EMBL" id="CP053073">
    <property type="protein sequence ID" value="QJR13219.1"/>
    <property type="molecule type" value="Genomic_DNA"/>
</dbReference>
<dbReference type="InterPro" id="IPR013159">
    <property type="entry name" value="DnaA_C"/>
</dbReference>
<dbReference type="GO" id="GO:0006275">
    <property type="term" value="P:regulation of DNA replication"/>
    <property type="evidence" value="ECO:0007669"/>
    <property type="project" value="UniProtKB-UniRule"/>
</dbReference>
<dbReference type="PANTHER" id="PTHR30050">
    <property type="entry name" value="CHROMOSOMAL REPLICATION INITIATOR PROTEIN DNAA"/>
    <property type="match status" value="1"/>
</dbReference>
<dbReference type="RefSeq" id="WP_171159571.1">
    <property type="nucleotide sequence ID" value="NZ_CP053073.1"/>
</dbReference>
<feature type="region of interest" description="Domain III, AAA+ region" evidence="8">
    <location>
        <begin position="107"/>
        <end position="323"/>
    </location>
</feature>
<comment type="similarity">
    <text evidence="1 8 11">Belongs to the DnaA family.</text>
</comment>
<evidence type="ECO:0000256" key="6">
    <source>
        <dbReference type="ARBA" id="ARBA00023121"/>
    </source>
</evidence>
<comment type="subcellular location">
    <subcellularLocation>
        <location evidence="8">Cytoplasm</location>
    </subcellularLocation>
</comment>
<dbReference type="HAMAP" id="MF_00377">
    <property type="entry name" value="DnaA_bact"/>
    <property type="match status" value="1"/>
</dbReference>
<evidence type="ECO:0000256" key="10">
    <source>
        <dbReference type="RuleBase" id="RU000577"/>
    </source>
</evidence>
<dbReference type="InterPro" id="IPR001957">
    <property type="entry name" value="Chromosome_initiator_DnaA"/>
</dbReference>
<feature type="region of interest" description="Domain IV, binds dsDNA" evidence="8">
    <location>
        <begin position="324"/>
        <end position="443"/>
    </location>
</feature>
<dbReference type="GO" id="GO:0003688">
    <property type="term" value="F:DNA replication origin binding"/>
    <property type="evidence" value="ECO:0007669"/>
    <property type="project" value="UniProtKB-UniRule"/>
</dbReference>
<dbReference type="Gene3D" id="1.10.8.60">
    <property type="match status" value="1"/>
</dbReference>
<dbReference type="FunFam" id="3.40.50.300:FF:000668">
    <property type="entry name" value="Chromosomal replication initiator protein DnaA"/>
    <property type="match status" value="1"/>
</dbReference>
<evidence type="ECO:0000256" key="8">
    <source>
        <dbReference type="HAMAP-Rule" id="MF_00377"/>
    </source>
</evidence>
<keyword evidence="14" id="KW-1185">Reference proteome</keyword>
<dbReference type="InterPro" id="IPR018312">
    <property type="entry name" value="Chromosome_initiator_DnaA_CS"/>
</dbReference>
<dbReference type="FunFam" id="1.10.8.60:FF:000003">
    <property type="entry name" value="Chromosomal replication initiator protein DnaA"/>
    <property type="match status" value="1"/>
</dbReference>
<dbReference type="Pfam" id="PF08299">
    <property type="entry name" value="Bac_DnaA_C"/>
    <property type="match status" value="1"/>
</dbReference>
<keyword evidence="7 8" id="KW-0238">DNA-binding</keyword>
<evidence type="ECO:0000256" key="7">
    <source>
        <dbReference type="ARBA" id="ARBA00023125"/>
    </source>
</evidence>
<dbReference type="PROSITE" id="PS01008">
    <property type="entry name" value="DNAA"/>
    <property type="match status" value="1"/>
</dbReference>
<dbReference type="Gene3D" id="1.10.1750.10">
    <property type="match status" value="1"/>
</dbReference>
<dbReference type="GO" id="GO:0006270">
    <property type="term" value="P:DNA replication initiation"/>
    <property type="evidence" value="ECO:0007669"/>
    <property type="project" value="UniProtKB-UniRule"/>
</dbReference>
<keyword evidence="3 8" id="KW-0235">DNA replication</keyword>
<dbReference type="AlphaFoldDB" id="A0A6M4H144"/>
<evidence type="ECO:0000256" key="5">
    <source>
        <dbReference type="ARBA" id="ARBA00022840"/>
    </source>
</evidence>
<keyword evidence="5 8" id="KW-0067">ATP-binding</keyword>
<feature type="binding site" evidence="8">
    <location>
        <position position="151"/>
    </location>
    <ligand>
        <name>ATP</name>
        <dbReference type="ChEBI" id="CHEBI:30616"/>
    </ligand>
</feature>
<evidence type="ECO:0000256" key="3">
    <source>
        <dbReference type="ARBA" id="ARBA00022705"/>
    </source>
</evidence>
<dbReference type="PANTHER" id="PTHR30050:SF2">
    <property type="entry name" value="CHROMOSOMAL REPLICATION INITIATOR PROTEIN DNAA"/>
    <property type="match status" value="1"/>
</dbReference>
<feature type="binding site" evidence="8">
    <location>
        <position position="154"/>
    </location>
    <ligand>
        <name>ATP</name>
        <dbReference type="ChEBI" id="CHEBI:30616"/>
    </ligand>
</feature>
<dbReference type="GO" id="GO:0008289">
    <property type="term" value="F:lipid binding"/>
    <property type="evidence" value="ECO:0007669"/>
    <property type="project" value="UniProtKB-KW"/>
</dbReference>
<comment type="function">
    <text evidence="8 10">Plays an essential role in the initiation and regulation of chromosomal replication. ATP-DnaA binds to the origin of replication (oriC) to initiate formation of the DNA replication initiation complex once per cell cycle. Binds the DnaA box (a 9 base pair repeat at the origin) and separates the double-stranded (ds)DNA. Forms a right-handed helical filament on oriC DNA; dsDNA binds to the exterior of the filament while single-stranded (ss)DNA is stabiized in the filament's interior. The ATP-DnaA-oriC complex binds and stabilizes one strand of the AT-rich DNA unwinding element (DUE), permitting loading of DNA polymerase. After initiation quickly degrades to an ADP-DnaA complex that is not apt for DNA replication. Binds acidic phospholipids.</text>
</comment>
<name>A0A6M4H144_9PROT</name>
<feature type="binding site" evidence="8">
    <location>
        <position position="153"/>
    </location>
    <ligand>
        <name>ATP</name>
        <dbReference type="ChEBI" id="CHEBI:30616"/>
    </ligand>
</feature>
<dbReference type="Gene3D" id="3.40.50.300">
    <property type="entry name" value="P-loop containing nucleotide triphosphate hydrolases"/>
    <property type="match status" value="1"/>
</dbReference>
<dbReference type="NCBIfam" id="TIGR00362">
    <property type="entry name" value="DnaA"/>
    <property type="match status" value="1"/>
</dbReference>
<feature type="region of interest" description="Domain I, interacts with DnaA modulators" evidence="8">
    <location>
        <begin position="1"/>
        <end position="80"/>
    </location>
</feature>
<dbReference type="InParanoid" id="A0A6M4H144"/>
<dbReference type="SMART" id="SM00760">
    <property type="entry name" value="Bac_DnaA_C"/>
    <property type="match status" value="1"/>
</dbReference>
<dbReference type="Proteomes" id="UP000503096">
    <property type="component" value="Chromosome"/>
</dbReference>
<dbReference type="KEGG" id="upl:DSM104440_00001"/>
<reference evidence="13 14" key="1">
    <citation type="submission" date="2020-04" db="EMBL/GenBank/DDBJ databases">
        <title>Usitatibacter rugosus gen. nov., sp. nov. and Usitatibacter palustris sp. nov., novel members of Usitatibacteraceae fam. nov. within the order Nitrosomonadales isolated from soil.</title>
        <authorList>
            <person name="Huber K.J."/>
            <person name="Neumann-Schaal M."/>
            <person name="Geppert A."/>
            <person name="Luckner M."/>
            <person name="Wanner G."/>
            <person name="Overmann J."/>
        </authorList>
    </citation>
    <scope>NUCLEOTIDE SEQUENCE [LARGE SCALE GENOMIC DNA]</scope>
    <source>
        <strain evidence="13 14">Swamp67</strain>
    </source>
</reference>
<evidence type="ECO:0000313" key="13">
    <source>
        <dbReference type="EMBL" id="QJR13219.1"/>
    </source>
</evidence>
<evidence type="ECO:0000256" key="2">
    <source>
        <dbReference type="ARBA" id="ARBA00022490"/>
    </source>
</evidence>
<dbReference type="PRINTS" id="PR00051">
    <property type="entry name" value="DNAA"/>
</dbReference>
<gene>
    <name evidence="8 13" type="primary">dnaA</name>
    <name evidence="13" type="ORF">DSM104440_00001</name>
</gene>
<feature type="binding site" evidence="8">
    <location>
        <position position="155"/>
    </location>
    <ligand>
        <name>ATP</name>
        <dbReference type="ChEBI" id="CHEBI:30616"/>
    </ligand>
</feature>
<evidence type="ECO:0000259" key="12">
    <source>
        <dbReference type="SMART" id="SM00760"/>
    </source>
</evidence>
<keyword evidence="6 8" id="KW-0446">Lipid-binding</keyword>
<accession>A0A6M4H144</accession>
<evidence type="ECO:0000256" key="9">
    <source>
        <dbReference type="NCBIfam" id="TIGR00362"/>
    </source>
</evidence>
<evidence type="ECO:0000256" key="1">
    <source>
        <dbReference type="ARBA" id="ARBA00006583"/>
    </source>
</evidence>
<dbReference type="Pfam" id="PF11638">
    <property type="entry name" value="DnaA_N"/>
    <property type="match status" value="1"/>
</dbReference>
<dbReference type="FunCoup" id="A0A6M4H144">
    <property type="interactions" value="321"/>
</dbReference>
<dbReference type="GO" id="GO:0005737">
    <property type="term" value="C:cytoplasm"/>
    <property type="evidence" value="ECO:0007669"/>
    <property type="project" value="UniProtKB-SubCell"/>
</dbReference>
<dbReference type="InterPro" id="IPR027417">
    <property type="entry name" value="P-loop_NTPase"/>
</dbReference>
<feature type="domain" description="Chromosomal replication initiator DnaA C-terminal" evidence="12">
    <location>
        <begin position="351"/>
        <end position="420"/>
    </location>
</feature>
<dbReference type="InterPro" id="IPR013317">
    <property type="entry name" value="DnaA_dom"/>
</dbReference>
<dbReference type="SUPFAM" id="SSF52540">
    <property type="entry name" value="P-loop containing nucleoside triphosphate hydrolases"/>
    <property type="match status" value="1"/>
</dbReference>
<organism evidence="13 14">
    <name type="scientific">Usitatibacter palustris</name>
    <dbReference type="NCBI Taxonomy" id="2732487"/>
    <lineage>
        <taxon>Bacteria</taxon>
        <taxon>Pseudomonadati</taxon>
        <taxon>Pseudomonadota</taxon>
        <taxon>Betaproteobacteria</taxon>
        <taxon>Nitrosomonadales</taxon>
        <taxon>Usitatibacteraceae</taxon>
        <taxon>Usitatibacter</taxon>
    </lineage>
</organism>
<sequence length="443" mass="50213">MDSLWPSLAAELKRDLSAQQYDTWIKPLRAERHGDQLLLLAPNHHVLRWVRSNLLARIESGAERVAGMGLSVNLQLDEKAPEGEIVMPEPPVTVISSSERAPREEHRLNPSFTFTNFVNGKANQIARAAAIQVAENPGTAYNPLFIYGGTGLGKTHLLQAIGIEVLKRNPKAKVRYSHAEQFVADVVRAYQHKSFDSLKRYYRSLDLFLIDDVQFFVGKTRSQEEFFYTFNALFEAHKQVVISSDSFPKEMTGIEERLISRFGWGLTVAVEPPELEMRVAILLKKAENDGVRVDEEIAFFIAKHIRSNVRELEGAMKRVLAFARFNNQAVTVATAREALKDLLAVISRQVSIENIQKTVADYYKIKVSEMYSKKRYRSIARPRQVAMALSKELTQQSLPEIGEAFGGRDHTTVLHACRKIVELREGDQDFARDYSQLQQILLG</sequence>
<dbReference type="CDD" id="cd00009">
    <property type="entry name" value="AAA"/>
    <property type="match status" value="1"/>
</dbReference>
<dbReference type="InterPro" id="IPR024633">
    <property type="entry name" value="DnaA_N_dom"/>
</dbReference>
<dbReference type="InterPro" id="IPR038454">
    <property type="entry name" value="DnaA_N_sf"/>
</dbReference>
<dbReference type="GO" id="GO:0005886">
    <property type="term" value="C:plasma membrane"/>
    <property type="evidence" value="ECO:0007669"/>
    <property type="project" value="TreeGrafter"/>
</dbReference>
<comment type="domain">
    <text evidence="8">Domain I is involved in oligomerization and binding regulators, domain II is flexibile and of varying length in different bacteria, domain III forms the AAA+ region, while domain IV binds dsDNA.</text>
</comment>
<dbReference type="Pfam" id="PF00308">
    <property type="entry name" value="Bac_DnaA"/>
    <property type="match status" value="1"/>
</dbReference>
<comment type="subunit">
    <text evidence="8">Oligomerizes as a right-handed, spiral filament on DNA at oriC.</text>
</comment>
<comment type="caution">
    <text evidence="8">Lacks conserved residue(s) required for the propagation of feature annotation.</text>
</comment>
<evidence type="ECO:0000313" key="14">
    <source>
        <dbReference type="Proteomes" id="UP000503096"/>
    </source>
</evidence>
<dbReference type="InterPro" id="IPR010921">
    <property type="entry name" value="Trp_repressor/repl_initiator"/>
</dbReference>
<evidence type="ECO:0000256" key="4">
    <source>
        <dbReference type="ARBA" id="ARBA00022741"/>
    </source>
</evidence>
<dbReference type="SUPFAM" id="SSF48295">
    <property type="entry name" value="TrpR-like"/>
    <property type="match status" value="1"/>
</dbReference>
<keyword evidence="4 8" id="KW-0547">Nucleotide-binding</keyword>
<proteinExistence type="inferred from homology"/>
<evidence type="ECO:0000256" key="11">
    <source>
        <dbReference type="RuleBase" id="RU004227"/>
    </source>
</evidence>
<keyword evidence="2 8" id="KW-0963">Cytoplasm</keyword>
<dbReference type="CDD" id="cd06571">
    <property type="entry name" value="Bac_DnaA_C"/>
    <property type="match status" value="1"/>
</dbReference>
<dbReference type="InterPro" id="IPR020591">
    <property type="entry name" value="Chromosome_initiator_DnaA-like"/>
</dbReference>
<dbReference type="Gene3D" id="3.30.300.180">
    <property type="match status" value="1"/>
</dbReference>
<dbReference type="GO" id="GO:0005524">
    <property type="term" value="F:ATP binding"/>
    <property type="evidence" value="ECO:0007669"/>
    <property type="project" value="UniProtKB-UniRule"/>
</dbReference>
<protein>
    <recommendedName>
        <fullName evidence="8 9">Chromosomal replication initiator protein DnaA</fullName>
    </recommendedName>
</protein>